<dbReference type="EMBL" id="JADKGY010000031">
    <property type="protein sequence ID" value="MBK9984712.1"/>
    <property type="molecule type" value="Genomic_DNA"/>
</dbReference>
<evidence type="ECO:0000313" key="3">
    <source>
        <dbReference type="Proteomes" id="UP000808337"/>
    </source>
</evidence>
<dbReference type="Proteomes" id="UP000808337">
    <property type="component" value="Unassembled WGS sequence"/>
</dbReference>
<feature type="signal peptide" evidence="1">
    <location>
        <begin position="1"/>
        <end position="20"/>
    </location>
</feature>
<accession>A0A9D7SZ98</accession>
<evidence type="ECO:0000256" key="1">
    <source>
        <dbReference type="SAM" id="SignalP"/>
    </source>
</evidence>
<sequence>MKIFVFFSFIMLLAACQNVASPVVNSQSLIDSTLDSIPQPPVVPVVLDTVLYQQKILELVHQNPSERWPVQSVLPSPGALLPFNRIVAYYGNLYSTGMGILGALPPEQMLAELQKEVHKWEKADTLTPVIPALHYIAVTAQASPGAGSKYRLRMPFTQIDKILEMAKKINAIVFLDIQVGHSTLQDEIPQLEKYLSMPDVHLGIDPEFSMKNGRVPSTSIGTFDAADINYATEYLSQLATEYHLPPKILVIHRFTKGMLTNYKNIKTLPDVQIVMDMDGFGFPAKKISTYNLCIEKEPVQFTGFKIFYKNDTEDKKWPKVMKPEDVLALNPSPIYIQYQ</sequence>
<comment type="caution">
    <text evidence="2">The sequence shown here is derived from an EMBL/GenBank/DDBJ whole genome shotgun (WGS) entry which is preliminary data.</text>
</comment>
<evidence type="ECO:0008006" key="4">
    <source>
        <dbReference type="Google" id="ProtNLM"/>
    </source>
</evidence>
<proteinExistence type="predicted"/>
<feature type="chain" id="PRO_5039370944" description="Lipoprotein" evidence="1">
    <location>
        <begin position="21"/>
        <end position="339"/>
    </location>
</feature>
<protein>
    <recommendedName>
        <fullName evidence="4">Lipoprotein</fullName>
    </recommendedName>
</protein>
<organism evidence="2 3">
    <name type="scientific">Candidatus Opimibacter skivensis</name>
    <dbReference type="NCBI Taxonomy" id="2982028"/>
    <lineage>
        <taxon>Bacteria</taxon>
        <taxon>Pseudomonadati</taxon>
        <taxon>Bacteroidota</taxon>
        <taxon>Saprospiria</taxon>
        <taxon>Saprospirales</taxon>
        <taxon>Saprospiraceae</taxon>
        <taxon>Candidatus Opimibacter</taxon>
    </lineage>
</organism>
<reference evidence="2 3" key="1">
    <citation type="submission" date="2020-10" db="EMBL/GenBank/DDBJ databases">
        <title>Connecting structure to function with the recovery of over 1000 high-quality activated sludge metagenome-assembled genomes encoding full-length rRNA genes using long-read sequencing.</title>
        <authorList>
            <person name="Singleton C.M."/>
            <person name="Petriglieri F."/>
            <person name="Kristensen J.M."/>
            <person name="Kirkegaard R.H."/>
            <person name="Michaelsen T.Y."/>
            <person name="Andersen M.H."/>
            <person name="Karst S.M."/>
            <person name="Dueholm M.S."/>
            <person name="Nielsen P.H."/>
            <person name="Albertsen M."/>
        </authorList>
    </citation>
    <scope>NUCLEOTIDE SEQUENCE [LARGE SCALE GENOMIC DNA]</scope>
    <source>
        <strain evidence="2">Ribe_18-Q3-R11-54_MAXAC.273</strain>
    </source>
</reference>
<evidence type="ECO:0000313" key="2">
    <source>
        <dbReference type="EMBL" id="MBK9984712.1"/>
    </source>
</evidence>
<keyword evidence="1" id="KW-0732">Signal</keyword>
<dbReference type="AlphaFoldDB" id="A0A9D7SZ98"/>
<gene>
    <name evidence="2" type="ORF">IPP15_20510</name>
</gene>
<dbReference type="PROSITE" id="PS51257">
    <property type="entry name" value="PROKAR_LIPOPROTEIN"/>
    <property type="match status" value="1"/>
</dbReference>
<name>A0A9D7SZ98_9BACT</name>